<dbReference type="GO" id="GO:0008270">
    <property type="term" value="F:zinc ion binding"/>
    <property type="evidence" value="ECO:0007669"/>
    <property type="project" value="UniProtKB-KW"/>
</dbReference>
<dbReference type="PANTHER" id="PTHR37984:SF5">
    <property type="entry name" value="PROTEIN NYNRIN-LIKE"/>
    <property type="match status" value="1"/>
</dbReference>
<proteinExistence type="predicted"/>
<dbReference type="InterPro" id="IPR000953">
    <property type="entry name" value="Chromo/chromo_shadow_dom"/>
</dbReference>
<keyword evidence="2" id="KW-0645">Protease</keyword>
<dbReference type="InterPro" id="IPR012337">
    <property type="entry name" value="RNaseH-like_sf"/>
</dbReference>
<evidence type="ECO:0000256" key="11">
    <source>
        <dbReference type="ARBA" id="ARBA00022908"/>
    </source>
</evidence>
<keyword evidence="4" id="KW-0548">Nucleotidyltransferase</keyword>
<protein>
    <recommendedName>
        <fullName evidence="1">RNA-directed DNA polymerase</fullName>
        <ecNumber evidence="1">2.7.7.49</ecNumber>
    </recommendedName>
</protein>
<feature type="domain" description="Chromo" evidence="18">
    <location>
        <begin position="1554"/>
        <end position="1606"/>
    </location>
</feature>
<comment type="caution">
    <text evidence="22">The sequence shown here is derived from an EMBL/GenBank/DDBJ whole genome shotgun (WGS) entry which is preliminary data.</text>
</comment>
<keyword evidence="14" id="KW-0238">DNA-binding</keyword>
<dbReference type="Pfam" id="PF03732">
    <property type="entry name" value="Retrotrans_gag"/>
    <property type="match status" value="1"/>
</dbReference>
<evidence type="ECO:0000256" key="1">
    <source>
        <dbReference type="ARBA" id="ARBA00012493"/>
    </source>
</evidence>
<dbReference type="SUPFAM" id="SSF50630">
    <property type="entry name" value="Acid proteases"/>
    <property type="match status" value="1"/>
</dbReference>
<evidence type="ECO:0000256" key="13">
    <source>
        <dbReference type="ARBA" id="ARBA00022932"/>
    </source>
</evidence>
<keyword evidence="12" id="KW-0695">RNA-directed DNA polymerase</keyword>
<dbReference type="Pfam" id="PF17921">
    <property type="entry name" value="Integrase_H2C2"/>
    <property type="match status" value="1"/>
</dbReference>
<evidence type="ECO:0000256" key="10">
    <source>
        <dbReference type="ARBA" id="ARBA00022842"/>
    </source>
</evidence>
<feature type="region of interest" description="Disordered" evidence="17">
    <location>
        <begin position="1"/>
        <end position="54"/>
    </location>
</feature>
<dbReference type="PROSITE" id="PS50013">
    <property type="entry name" value="CHROMO_2"/>
    <property type="match status" value="1"/>
</dbReference>
<evidence type="ECO:0000256" key="5">
    <source>
        <dbReference type="ARBA" id="ARBA00022722"/>
    </source>
</evidence>
<feature type="region of interest" description="Disordered" evidence="17">
    <location>
        <begin position="420"/>
        <end position="451"/>
    </location>
</feature>
<evidence type="ECO:0000259" key="20">
    <source>
        <dbReference type="PROSITE" id="PS50878"/>
    </source>
</evidence>
<dbReference type="FunFam" id="3.10.20.370:FF:000001">
    <property type="entry name" value="Retrovirus-related Pol polyprotein from transposon 17.6-like protein"/>
    <property type="match status" value="1"/>
</dbReference>
<dbReference type="InterPro" id="IPR000477">
    <property type="entry name" value="RT_dom"/>
</dbReference>
<feature type="domain" description="Reverse transcriptase" evidence="20">
    <location>
        <begin position="696"/>
        <end position="875"/>
    </location>
</feature>
<dbReference type="InterPro" id="IPR001584">
    <property type="entry name" value="Integrase_cat-core"/>
</dbReference>
<dbReference type="SUPFAM" id="SSF54160">
    <property type="entry name" value="Chromo domain-like"/>
    <property type="match status" value="1"/>
</dbReference>
<dbReference type="GO" id="GO:0004190">
    <property type="term" value="F:aspartic-type endopeptidase activity"/>
    <property type="evidence" value="ECO:0007669"/>
    <property type="project" value="UniProtKB-KW"/>
</dbReference>
<dbReference type="Proteomes" id="UP001164929">
    <property type="component" value="Chromosome 10"/>
</dbReference>
<dbReference type="InterPro" id="IPR041373">
    <property type="entry name" value="RT_RNaseH"/>
</dbReference>
<dbReference type="FunFam" id="3.30.70.270:FF:000020">
    <property type="entry name" value="Transposon Tf2-6 polyprotein-like Protein"/>
    <property type="match status" value="1"/>
</dbReference>
<dbReference type="Pfam" id="PF08284">
    <property type="entry name" value="RVP_2"/>
    <property type="match status" value="1"/>
</dbReference>
<dbReference type="PROSITE" id="PS50158">
    <property type="entry name" value="ZF_CCHC"/>
    <property type="match status" value="1"/>
</dbReference>
<dbReference type="Pfam" id="PF17917">
    <property type="entry name" value="RT_RNaseH"/>
    <property type="match status" value="1"/>
</dbReference>
<dbReference type="Gene3D" id="4.10.60.10">
    <property type="entry name" value="Zinc finger, CCHC-type"/>
    <property type="match status" value="1"/>
</dbReference>
<dbReference type="SUPFAM" id="SSF53098">
    <property type="entry name" value="Ribonuclease H-like"/>
    <property type="match status" value="1"/>
</dbReference>
<dbReference type="Gene3D" id="3.30.70.270">
    <property type="match status" value="2"/>
</dbReference>
<dbReference type="Gene3D" id="3.10.20.370">
    <property type="match status" value="1"/>
</dbReference>
<dbReference type="InterPro" id="IPR016197">
    <property type="entry name" value="Chromo-like_dom_sf"/>
</dbReference>
<accession>A0AAD6Q6S7</accession>
<dbReference type="CDD" id="cd09274">
    <property type="entry name" value="RNase_HI_RT_Ty3"/>
    <property type="match status" value="1"/>
</dbReference>
<evidence type="ECO:0000256" key="6">
    <source>
        <dbReference type="ARBA" id="ARBA00022723"/>
    </source>
</evidence>
<dbReference type="Pfam" id="PF00098">
    <property type="entry name" value="zf-CCHC"/>
    <property type="match status" value="1"/>
</dbReference>
<dbReference type="CDD" id="cd00303">
    <property type="entry name" value="retropepsin_like"/>
    <property type="match status" value="1"/>
</dbReference>
<evidence type="ECO:0000256" key="8">
    <source>
        <dbReference type="ARBA" id="ARBA00022759"/>
    </source>
</evidence>
<dbReference type="GO" id="GO:0003887">
    <property type="term" value="F:DNA-directed DNA polymerase activity"/>
    <property type="evidence" value="ECO:0007669"/>
    <property type="project" value="UniProtKB-KW"/>
</dbReference>
<evidence type="ECO:0000256" key="2">
    <source>
        <dbReference type="ARBA" id="ARBA00022670"/>
    </source>
</evidence>
<name>A0AAD6Q6S7_9ROSI</name>
<dbReference type="PROSITE" id="PS50994">
    <property type="entry name" value="INTEGRASE"/>
    <property type="match status" value="1"/>
</dbReference>
<organism evidence="22 23">
    <name type="scientific">Populus alba x Populus x berolinensis</name>
    <dbReference type="NCBI Taxonomy" id="444605"/>
    <lineage>
        <taxon>Eukaryota</taxon>
        <taxon>Viridiplantae</taxon>
        <taxon>Streptophyta</taxon>
        <taxon>Embryophyta</taxon>
        <taxon>Tracheophyta</taxon>
        <taxon>Spermatophyta</taxon>
        <taxon>Magnoliopsida</taxon>
        <taxon>eudicotyledons</taxon>
        <taxon>Gunneridae</taxon>
        <taxon>Pentapetalae</taxon>
        <taxon>rosids</taxon>
        <taxon>fabids</taxon>
        <taxon>Malpighiales</taxon>
        <taxon>Salicaceae</taxon>
        <taxon>Saliceae</taxon>
        <taxon>Populus</taxon>
    </lineage>
</organism>
<dbReference type="Gene3D" id="2.40.50.40">
    <property type="match status" value="1"/>
</dbReference>
<dbReference type="InterPro" id="IPR043502">
    <property type="entry name" value="DNA/RNA_pol_sf"/>
</dbReference>
<dbReference type="InterPro" id="IPR050951">
    <property type="entry name" value="Retrovirus_Pol_polyprotein"/>
</dbReference>
<feature type="domain" description="Integrase catalytic" evidence="21">
    <location>
        <begin position="1246"/>
        <end position="1409"/>
    </location>
</feature>
<dbReference type="PROSITE" id="PS50878">
    <property type="entry name" value="RT_POL"/>
    <property type="match status" value="1"/>
</dbReference>
<dbReference type="GO" id="GO:0015074">
    <property type="term" value="P:DNA integration"/>
    <property type="evidence" value="ECO:0007669"/>
    <property type="project" value="UniProtKB-KW"/>
</dbReference>
<dbReference type="PANTHER" id="PTHR37984">
    <property type="entry name" value="PROTEIN CBG26694"/>
    <property type="match status" value="1"/>
</dbReference>
<dbReference type="Gene3D" id="3.30.420.10">
    <property type="entry name" value="Ribonuclease H-like superfamily/Ribonuclease H"/>
    <property type="match status" value="1"/>
</dbReference>
<dbReference type="Gene3D" id="2.40.70.10">
    <property type="entry name" value="Acid Proteases"/>
    <property type="match status" value="1"/>
</dbReference>
<feature type="domain" description="CCHC-type" evidence="19">
    <location>
        <begin position="388"/>
        <end position="403"/>
    </location>
</feature>
<dbReference type="InterPro" id="IPR005162">
    <property type="entry name" value="Retrotrans_gag_dom"/>
</dbReference>
<dbReference type="CDD" id="cd01647">
    <property type="entry name" value="RT_LTR"/>
    <property type="match status" value="1"/>
</dbReference>
<evidence type="ECO:0000256" key="15">
    <source>
        <dbReference type="ARBA" id="ARBA00023172"/>
    </source>
</evidence>
<gene>
    <name evidence="22" type="ORF">NC653_024408</name>
</gene>
<dbReference type="Pfam" id="PF24626">
    <property type="entry name" value="SH3_Tf2-1"/>
    <property type="match status" value="1"/>
</dbReference>
<dbReference type="GO" id="GO:0003677">
    <property type="term" value="F:DNA binding"/>
    <property type="evidence" value="ECO:0007669"/>
    <property type="project" value="UniProtKB-KW"/>
</dbReference>
<dbReference type="GO" id="GO:0006310">
    <property type="term" value="P:DNA recombination"/>
    <property type="evidence" value="ECO:0007669"/>
    <property type="project" value="UniProtKB-KW"/>
</dbReference>
<feature type="region of interest" description="Disordered" evidence="17">
    <location>
        <begin position="287"/>
        <end position="359"/>
    </location>
</feature>
<keyword evidence="16" id="KW-0862">Zinc</keyword>
<keyword evidence="23" id="KW-1185">Reference proteome</keyword>
<evidence type="ECO:0000313" key="23">
    <source>
        <dbReference type="Proteomes" id="UP001164929"/>
    </source>
</evidence>
<evidence type="ECO:0000259" key="18">
    <source>
        <dbReference type="PROSITE" id="PS50013"/>
    </source>
</evidence>
<dbReference type="GO" id="GO:0004519">
    <property type="term" value="F:endonuclease activity"/>
    <property type="evidence" value="ECO:0007669"/>
    <property type="project" value="UniProtKB-KW"/>
</dbReference>
<reference evidence="22" key="1">
    <citation type="journal article" date="2023" name="Mol. Ecol. Resour.">
        <title>Chromosome-level genome assembly of a triploid poplar Populus alba 'Berolinensis'.</title>
        <authorList>
            <person name="Chen S."/>
            <person name="Yu Y."/>
            <person name="Wang X."/>
            <person name="Wang S."/>
            <person name="Zhang T."/>
            <person name="Zhou Y."/>
            <person name="He R."/>
            <person name="Meng N."/>
            <person name="Wang Y."/>
            <person name="Liu W."/>
            <person name="Liu Z."/>
            <person name="Liu J."/>
            <person name="Guo Q."/>
            <person name="Huang H."/>
            <person name="Sederoff R.R."/>
            <person name="Wang G."/>
            <person name="Qu G."/>
            <person name="Chen S."/>
        </authorList>
    </citation>
    <scope>NUCLEOTIDE SEQUENCE</scope>
    <source>
        <strain evidence="22">SC-2020</strain>
    </source>
</reference>
<keyword evidence="7" id="KW-0064">Aspartyl protease</keyword>
<keyword evidence="5" id="KW-0540">Nuclease</keyword>
<dbReference type="GO" id="GO:0006508">
    <property type="term" value="P:proteolysis"/>
    <property type="evidence" value="ECO:0007669"/>
    <property type="project" value="UniProtKB-KW"/>
</dbReference>
<evidence type="ECO:0000256" key="9">
    <source>
        <dbReference type="ARBA" id="ARBA00022801"/>
    </source>
</evidence>
<dbReference type="SUPFAM" id="SSF57756">
    <property type="entry name" value="Retrovirus zinc finger-like domains"/>
    <property type="match status" value="1"/>
</dbReference>
<evidence type="ECO:0000256" key="4">
    <source>
        <dbReference type="ARBA" id="ARBA00022695"/>
    </source>
</evidence>
<dbReference type="InterPro" id="IPR043128">
    <property type="entry name" value="Rev_trsase/Diguanyl_cyclase"/>
</dbReference>
<dbReference type="Pfam" id="PF00078">
    <property type="entry name" value="RVT_1"/>
    <property type="match status" value="1"/>
</dbReference>
<evidence type="ECO:0000256" key="16">
    <source>
        <dbReference type="PROSITE-ProRule" id="PRU00047"/>
    </source>
</evidence>
<dbReference type="GO" id="GO:0003964">
    <property type="term" value="F:RNA-directed DNA polymerase activity"/>
    <property type="evidence" value="ECO:0007669"/>
    <property type="project" value="UniProtKB-KW"/>
</dbReference>
<feature type="compositionally biased region" description="Low complexity" evidence="17">
    <location>
        <begin position="335"/>
        <end position="354"/>
    </location>
</feature>
<dbReference type="Pfam" id="PF00385">
    <property type="entry name" value="Chromo"/>
    <property type="match status" value="1"/>
</dbReference>
<evidence type="ECO:0000256" key="7">
    <source>
        <dbReference type="ARBA" id="ARBA00022750"/>
    </source>
</evidence>
<evidence type="ECO:0000256" key="17">
    <source>
        <dbReference type="SAM" id="MobiDB-lite"/>
    </source>
</evidence>
<feature type="compositionally biased region" description="Gly residues" evidence="17">
    <location>
        <begin position="431"/>
        <end position="443"/>
    </location>
</feature>
<evidence type="ECO:0000256" key="3">
    <source>
        <dbReference type="ARBA" id="ARBA00022679"/>
    </source>
</evidence>
<evidence type="ECO:0000259" key="19">
    <source>
        <dbReference type="PROSITE" id="PS50158"/>
    </source>
</evidence>
<dbReference type="SMART" id="SM00343">
    <property type="entry name" value="ZnF_C2HC"/>
    <property type="match status" value="2"/>
</dbReference>
<evidence type="ECO:0000259" key="21">
    <source>
        <dbReference type="PROSITE" id="PS50994"/>
    </source>
</evidence>
<keyword evidence="6" id="KW-0479">Metal-binding</keyword>
<dbReference type="InterPro" id="IPR001878">
    <property type="entry name" value="Znf_CCHC"/>
</dbReference>
<keyword evidence="11" id="KW-0229">DNA integration</keyword>
<dbReference type="InterPro" id="IPR036875">
    <property type="entry name" value="Znf_CCHC_sf"/>
</dbReference>
<keyword evidence="16" id="KW-0863">Zinc-finger</keyword>
<dbReference type="SUPFAM" id="SSF56672">
    <property type="entry name" value="DNA/RNA polymerases"/>
    <property type="match status" value="1"/>
</dbReference>
<dbReference type="Gene3D" id="3.10.10.10">
    <property type="entry name" value="HIV Type 1 Reverse Transcriptase, subunit A, domain 1"/>
    <property type="match status" value="1"/>
</dbReference>
<keyword evidence="13" id="KW-0239">DNA-directed DNA polymerase</keyword>
<keyword evidence="8" id="KW-0255">Endonuclease</keyword>
<dbReference type="InterPro" id="IPR056924">
    <property type="entry name" value="SH3_Tf2-1"/>
</dbReference>
<dbReference type="InterPro" id="IPR023780">
    <property type="entry name" value="Chromo_domain"/>
</dbReference>
<dbReference type="EMBL" id="JAQIZT010000010">
    <property type="protein sequence ID" value="KAJ6981007.1"/>
    <property type="molecule type" value="Genomic_DNA"/>
</dbReference>
<evidence type="ECO:0000256" key="12">
    <source>
        <dbReference type="ARBA" id="ARBA00022918"/>
    </source>
</evidence>
<keyword evidence="3" id="KW-0808">Transferase</keyword>
<keyword evidence="10" id="KW-0460">Magnesium</keyword>
<keyword evidence="9" id="KW-0378">Hydrolase</keyword>
<dbReference type="Gene3D" id="1.10.340.70">
    <property type="match status" value="1"/>
</dbReference>
<keyword evidence="15" id="KW-0233">DNA recombination</keyword>
<dbReference type="InterPro" id="IPR041588">
    <property type="entry name" value="Integrase_H2C2"/>
</dbReference>
<dbReference type="InterPro" id="IPR036397">
    <property type="entry name" value="RNaseH_sf"/>
</dbReference>
<dbReference type="EC" id="2.7.7.49" evidence="1"/>
<sequence>MPRNRRRTDTLRVDDDQDDVPIMQLITARQRRRRGPPVPQHVDEVPPPVEEEPQGIEEEDMIDETGVRVVDPEPVTEVQQLSQVVQTWIEFTMERDRMRDKDVPSTSHTVQGVNVPLDAFMKLAPPIFTGIDSSEDPQRFLDDIWRRCKALGCTDHRAVSLASFRLEGDVAISWFESRERARPVETQWTWKEFSSMFLDRFLPQSIRDARLYEFERLSQGSMTVDEYDLKFTQLSRYAEHLLPTEEWRVKRFIRGLKSSLYMVLAPQVFPSYSSAVDSARLLETREIEDMTVGQSKRPREEGQSFRQQGLSAGPFRGRSGRQGSWVQRRFRQRPSVSGSGSQSGSSGTQSLVQTAPRSSFVSSGDSSLCQHCGGGHNSAECYRRTGACFSCGQIGHKIRECPRRQLSTSGLSASVQQPIQAPSTSQSVAHGGRGFGGRGQRGRGAGDRGQIQQGQRHARVFALTQQDAQASNTVVSGILPVCSFEAKVLFDTGATHSFVSLYFSMRLDKQPTLLKSPISVSTPLDELILVKYVYLDCEIEIGDKIFMGDLNVLDMVDFDVILGMDWLAKHRASVNCWGKKIMFDLDQEVGLVFQGDKIGSPSIMLSAISRKMARKGVQCYLAYIVDVEKEVPQLEEVPIVREFIDVFPDDLPGLPPYREIEFCIDLVPGTEPISMAPYRMAPAELRELKEQLQDLLDKKFIRPSVSPWGAPVLFVKKKDGSLRLCIDYRQLNRVTIRNRYPLPRIDDLFDQLQGAQFFSKIDLRSGYHQLRIREADISKTAFRTRYGHYEFLVMSFGLTNAPAAFMDLMNRVFGQFIDQFVIVFIDDILVYSRSREEHEQHLRMVLQTLRDHQLYGKFSKSEFWLESVAFLGHVVSRNGIEVDPQKVEAVKQWLRPTSATEIRSFLGLAGYYRRFVENFSRISAPLTKLTQKNVKFQWSEACEKSFLELKERLTTAPILAVPSGSGGYTVYCDASRVGLGCVLMQHGKVIAYASRQLKKHEQNYPTHDLEMAAVIFALKIWRHYLYGETCEIFTDHKSLKYIFQQRDLNLRQRRWMELLKDYDCTIQYHPGRANVVADALSRKSSGSLAHIQEVRRPLIRELHELVDEGVRFDLSEAGAMIAHFQVKSDLFDKIKTAQKKDDSLLRIRNEVEQGKAVGFVIGDDDVLRYRDRLCVPDVDDLRRELMIEAHQTVYTMHPGSTKMYKDLKVCYWWNRMKADVADFVSRCLTCHRVKGEHQKPPGLLQPLLIPEWKWERITMDFVTGLPRSQEGYDSIWVIVDRLTKSAHFLPVKITYGYAKLAELFISEIVRLHGVPISIVSDRGSQFTSRFWVKFQEAMGTKVHLSTAFHPQTDGQSERTIQTLEDMLRACVMDFGVGWSKFLPLVEFAYNNSYQASIEMAPYEALYGRKCRSPVCWFEVGEKKLMGPELIQITSEKIEVIRKKLQTAQSRQKSYADRRRRDLEFSVGDCVFLKVSPTKGVFRFGKKGKLSPRFIGPYEILERVGVVAYRLALPPNLSAIHPVFHVSMLRKYMSDPSHVLEVHPIDLRDDMVYEVQPEAIVDRQVRKLRSKDIASVKVKWKGHSREEATWELDDKMREEYPHLFDNLGKYSIFFSIKFRGRNFYKVGRL</sequence>
<evidence type="ECO:0000256" key="14">
    <source>
        <dbReference type="ARBA" id="ARBA00023125"/>
    </source>
</evidence>
<evidence type="ECO:0000313" key="22">
    <source>
        <dbReference type="EMBL" id="KAJ6981007.1"/>
    </source>
</evidence>
<dbReference type="InterPro" id="IPR021109">
    <property type="entry name" value="Peptidase_aspartic_dom_sf"/>
</dbReference>